<evidence type="ECO:0000313" key="1">
    <source>
        <dbReference type="EMBL" id="AVK06431.1"/>
    </source>
</evidence>
<evidence type="ECO:0000313" key="2">
    <source>
        <dbReference type="Proteomes" id="UP000238390"/>
    </source>
</evidence>
<accession>A0A2R3IWY1</accession>
<dbReference type="Proteomes" id="UP000238390">
    <property type="component" value="Chromosome"/>
</dbReference>
<name>A0A2R3IWY1_9PSED</name>
<protein>
    <submittedName>
        <fullName evidence="1">Uncharacterized protein</fullName>
    </submittedName>
</protein>
<dbReference type="RefSeq" id="WP_162840003.1">
    <property type="nucleotide sequence ID" value="NZ_CP027169.1"/>
</dbReference>
<sequence>MSGAIASESVDHGPGIRPLRWFLQVLESAILEPPIPRPKNFLDFRY</sequence>
<keyword evidence="2" id="KW-1185">Reference proteome</keyword>
<proteinExistence type="predicted"/>
<dbReference type="EMBL" id="CP027169">
    <property type="protein sequence ID" value="AVK06431.1"/>
    <property type="molecule type" value="Genomic_DNA"/>
</dbReference>
<gene>
    <name evidence="1" type="ORF">CSB93_2882</name>
</gene>
<dbReference type="AlphaFoldDB" id="A0A2R3IWY1"/>
<reference evidence="1 2" key="1">
    <citation type="submission" date="2018-02" db="EMBL/GenBank/DDBJ databases">
        <title>FDA/CDC Antimicrobial Resistant Isolate Bank Genome Sequencing.</title>
        <authorList>
            <person name="Benahmed F.H."/>
            <person name="Lutgring J.D."/>
            <person name="Yoo B."/>
            <person name="Machado M."/>
            <person name="Brown A."/>
            <person name="McAllister G."/>
            <person name="Perry A."/>
            <person name="Halpin A.L."/>
            <person name="Vavikolanu K."/>
            <person name="Ott S."/>
            <person name="Zhao X."/>
            <person name="Tallon L.J."/>
            <person name="Sadzewicz L."/>
            <person name="Aluvathingal J."/>
            <person name="Nadendla S."/>
            <person name="Voskania-kordi A."/>
            <person name="Simonyan V."/>
            <person name="Patel J."/>
            <person name="Shawar R.M."/>
        </authorList>
    </citation>
    <scope>NUCLEOTIDE SEQUENCE [LARGE SCALE GENOMIC DNA]</scope>
    <source>
        <strain evidence="1 2">AR_0356</strain>
    </source>
</reference>
<organism evidence="1 2">
    <name type="scientific">Pseudomonas paraeruginosa</name>
    <dbReference type="NCBI Taxonomy" id="2994495"/>
    <lineage>
        <taxon>Bacteria</taxon>
        <taxon>Pseudomonadati</taxon>
        <taxon>Pseudomonadota</taxon>
        <taxon>Gammaproteobacteria</taxon>
        <taxon>Pseudomonadales</taxon>
        <taxon>Pseudomonadaceae</taxon>
        <taxon>Pseudomonas</taxon>
    </lineage>
</organism>